<dbReference type="Proteomes" id="UP000007110">
    <property type="component" value="Unassembled WGS sequence"/>
</dbReference>
<dbReference type="AlphaFoldDB" id="A0A7M7PGU1"/>
<evidence type="ECO:0000313" key="8">
    <source>
        <dbReference type="Proteomes" id="UP000007110"/>
    </source>
</evidence>
<dbReference type="PANTHER" id="PTHR13163:SF2">
    <property type="entry name" value="TRANSMEMBRANE PROTEIN 35B"/>
    <property type="match status" value="1"/>
</dbReference>
<evidence type="ECO:0000256" key="2">
    <source>
        <dbReference type="ARBA" id="ARBA00006679"/>
    </source>
</evidence>
<evidence type="ECO:0000256" key="4">
    <source>
        <dbReference type="ARBA" id="ARBA00022989"/>
    </source>
</evidence>
<dbReference type="PANTHER" id="PTHR13163">
    <property type="entry name" value="SPINAL CORD EXPRESSION PROTEIN 4"/>
    <property type="match status" value="1"/>
</dbReference>
<sequence>MGSVTYYLAVGVGLACVLLGTLKVAPIEPAHGNLVSYMHNFAGVFPLRALGFQPSGAMYCAVVAVLDIFFGALLAFGRYDWPVISCFVLLAISALYIHGLLALSASMGDFFFPVLLAVLLLLLMFGRNGLWGGHGKVHLA</sequence>
<evidence type="ECO:0000256" key="3">
    <source>
        <dbReference type="ARBA" id="ARBA00022692"/>
    </source>
</evidence>
<evidence type="ECO:0000313" key="7">
    <source>
        <dbReference type="EnsemblMetazoa" id="XP_030851252"/>
    </source>
</evidence>
<proteinExistence type="inferred from homology"/>
<evidence type="ECO:0000256" key="5">
    <source>
        <dbReference type="ARBA" id="ARBA00023136"/>
    </source>
</evidence>
<feature type="transmembrane region" description="Helical" evidence="6">
    <location>
        <begin position="83"/>
        <end position="104"/>
    </location>
</feature>
<dbReference type="KEGG" id="spu:115928302"/>
<dbReference type="InParanoid" id="A0A7M7PGU1"/>
<dbReference type="EnsemblMetazoa" id="XM_030995392">
    <property type="protein sequence ID" value="XP_030851252"/>
    <property type="gene ID" value="LOC115928302"/>
</dbReference>
<dbReference type="OMA" id="MHNFAGV"/>
<protein>
    <recommendedName>
        <fullName evidence="9">DoxX family protein</fullName>
    </recommendedName>
</protein>
<organism evidence="7 8">
    <name type="scientific">Strongylocentrotus purpuratus</name>
    <name type="common">Purple sea urchin</name>
    <dbReference type="NCBI Taxonomy" id="7668"/>
    <lineage>
        <taxon>Eukaryota</taxon>
        <taxon>Metazoa</taxon>
        <taxon>Echinodermata</taxon>
        <taxon>Eleutherozoa</taxon>
        <taxon>Echinozoa</taxon>
        <taxon>Echinoidea</taxon>
        <taxon>Euechinoidea</taxon>
        <taxon>Echinacea</taxon>
        <taxon>Camarodonta</taxon>
        <taxon>Echinidea</taxon>
        <taxon>Strongylocentrotidae</taxon>
        <taxon>Strongylocentrotus</taxon>
    </lineage>
</organism>
<dbReference type="GeneID" id="115928302"/>
<comment type="similarity">
    <text evidence="2">Belongs to the DoxX family.</text>
</comment>
<keyword evidence="3 6" id="KW-0812">Transmembrane</keyword>
<dbReference type="OrthoDB" id="432685at2759"/>
<keyword evidence="5 6" id="KW-0472">Membrane</keyword>
<feature type="transmembrane region" description="Helical" evidence="6">
    <location>
        <begin position="56"/>
        <end position="76"/>
    </location>
</feature>
<comment type="subcellular location">
    <subcellularLocation>
        <location evidence="1">Membrane</location>
        <topology evidence="1">Multi-pass membrane protein</topology>
    </subcellularLocation>
</comment>
<evidence type="ECO:0000256" key="1">
    <source>
        <dbReference type="ARBA" id="ARBA00004141"/>
    </source>
</evidence>
<dbReference type="GO" id="GO:0016020">
    <property type="term" value="C:membrane"/>
    <property type="evidence" value="ECO:0007669"/>
    <property type="project" value="UniProtKB-SubCell"/>
</dbReference>
<reference evidence="7" key="2">
    <citation type="submission" date="2021-01" db="UniProtKB">
        <authorList>
            <consortium name="EnsemblMetazoa"/>
        </authorList>
    </citation>
    <scope>IDENTIFICATION</scope>
</reference>
<reference evidence="8" key="1">
    <citation type="submission" date="2015-02" db="EMBL/GenBank/DDBJ databases">
        <title>Genome sequencing for Strongylocentrotus purpuratus.</title>
        <authorList>
            <person name="Murali S."/>
            <person name="Liu Y."/>
            <person name="Vee V."/>
            <person name="English A."/>
            <person name="Wang M."/>
            <person name="Skinner E."/>
            <person name="Han Y."/>
            <person name="Muzny D.M."/>
            <person name="Worley K.C."/>
            <person name="Gibbs R.A."/>
        </authorList>
    </citation>
    <scope>NUCLEOTIDE SEQUENCE</scope>
</reference>
<feature type="transmembrane region" description="Helical" evidence="6">
    <location>
        <begin position="110"/>
        <end position="126"/>
    </location>
</feature>
<dbReference type="InterPro" id="IPR040399">
    <property type="entry name" value="TMEM35A/B"/>
</dbReference>
<evidence type="ECO:0000256" key="6">
    <source>
        <dbReference type="SAM" id="Phobius"/>
    </source>
</evidence>
<keyword evidence="4 6" id="KW-1133">Transmembrane helix</keyword>
<dbReference type="RefSeq" id="XP_030851252.1">
    <property type="nucleotide sequence ID" value="XM_030995392.1"/>
</dbReference>
<keyword evidence="8" id="KW-1185">Reference proteome</keyword>
<name>A0A7M7PGU1_STRPU</name>
<evidence type="ECO:0008006" key="9">
    <source>
        <dbReference type="Google" id="ProtNLM"/>
    </source>
</evidence>
<accession>A0A7M7PGU1</accession>